<dbReference type="Proteomes" id="UP000295195">
    <property type="component" value="Unassembled WGS sequence"/>
</dbReference>
<protein>
    <submittedName>
        <fullName evidence="1">Uncharacterized protein</fullName>
    </submittedName>
</protein>
<proteinExistence type="predicted"/>
<gene>
    <name evidence="1" type="ORF">CEE75_11910</name>
</gene>
<dbReference type="RefSeq" id="WP_133476749.1">
    <property type="nucleotide sequence ID" value="NZ_JACCPV010000145.1"/>
</dbReference>
<reference evidence="1 2" key="1">
    <citation type="submission" date="2017-06" db="EMBL/GenBank/DDBJ databases">
        <authorList>
            <person name="Swanenburg J."/>
            <person name="Kort R."/>
        </authorList>
    </citation>
    <scope>NUCLEOTIDE SEQUENCE [LARGE SCALE GENOMIC DNA]</scope>
    <source>
        <strain evidence="1 2">RL05</strain>
    </source>
</reference>
<sequence>MIYKILKYFTASLTLASALVFCFLVGKTGYNQFQINQTAKRYNLTKTIKELHYTTILSQQLLTNQTWQTRSNVLQVTAQHDADYTANQLLKIMLTYDDSSSYNIRGEKAKVYAEQSILSNPDFFGNDKQKDGSHLINAQRLHSKFLNATTSIDFVNNDLCNVLIKSTSKHWTGTQSAKKLVVLYAGTYNLTTQKFQQLIYINTLSDQPFTNQTI</sequence>
<name>A0A4R6CQD3_9LACO</name>
<dbReference type="AlphaFoldDB" id="A0A4R6CQD3"/>
<accession>A0A4R6CQD3</accession>
<dbReference type="EMBL" id="NKLP01000250">
    <property type="protein sequence ID" value="TDN28998.1"/>
    <property type="molecule type" value="Genomic_DNA"/>
</dbReference>
<comment type="caution">
    <text evidence="1">The sequence shown here is derived from an EMBL/GenBank/DDBJ whole genome shotgun (WGS) entry which is preliminary data.</text>
</comment>
<evidence type="ECO:0000313" key="2">
    <source>
        <dbReference type="Proteomes" id="UP000295195"/>
    </source>
</evidence>
<evidence type="ECO:0000313" key="1">
    <source>
        <dbReference type="EMBL" id="TDN28998.1"/>
    </source>
</evidence>
<organism evidence="1 2">
    <name type="scientific">Lactobacillus crispatus</name>
    <dbReference type="NCBI Taxonomy" id="47770"/>
    <lineage>
        <taxon>Bacteria</taxon>
        <taxon>Bacillati</taxon>
        <taxon>Bacillota</taxon>
        <taxon>Bacilli</taxon>
        <taxon>Lactobacillales</taxon>
        <taxon>Lactobacillaceae</taxon>
        <taxon>Lactobacillus</taxon>
    </lineage>
</organism>